<evidence type="ECO:0000256" key="1">
    <source>
        <dbReference type="ARBA" id="ARBA00004123"/>
    </source>
</evidence>
<feature type="domain" description="RNA polymerase Rpb2" evidence="18">
    <location>
        <begin position="471"/>
        <end position="535"/>
    </location>
</feature>
<dbReference type="EC" id="2.7.7.6" evidence="13"/>
<reference evidence="20" key="1">
    <citation type="submission" date="2021-08" db="EMBL/GenBank/DDBJ databases">
        <title>WGS assembly of Ceratopteris richardii.</title>
        <authorList>
            <person name="Marchant D.B."/>
            <person name="Chen G."/>
            <person name="Jenkins J."/>
            <person name="Shu S."/>
            <person name="Leebens-Mack J."/>
            <person name="Grimwood J."/>
            <person name="Schmutz J."/>
            <person name="Soltis P."/>
            <person name="Soltis D."/>
            <person name="Chen Z.-H."/>
        </authorList>
    </citation>
    <scope>NUCLEOTIDE SEQUENCE</scope>
    <source>
        <strain evidence="20">Whitten #5841</strain>
        <tissue evidence="20">Leaf</tissue>
    </source>
</reference>
<keyword evidence="3 13" id="KW-0240">DNA-directed RNA polymerase</keyword>
<keyword evidence="9 13" id="KW-0804">Transcription</keyword>
<dbReference type="Pfam" id="PF04563">
    <property type="entry name" value="RNA_pol_Rpb2_1"/>
    <property type="match status" value="1"/>
</dbReference>
<dbReference type="CDD" id="cd00653">
    <property type="entry name" value="RNA_pol_B_RPB2"/>
    <property type="match status" value="1"/>
</dbReference>
<dbReference type="PANTHER" id="PTHR20856">
    <property type="entry name" value="DNA-DIRECTED RNA POLYMERASE I SUBUNIT 2"/>
    <property type="match status" value="1"/>
</dbReference>
<dbReference type="Gene3D" id="3.90.1800.10">
    <property type="entry name" value="RNA polymerase alpha subunit dimerisation domain"/>
    <property type="match status" value="1"/>
</dbReference>
<dbReference type="GO" id="GO:0003899">
    <property type="term" value="F:DNA-directed RNA polymerase activity"/>
    <property type="evidence" value="ECO:0007669"/>
    <property type="project" value="UniProtKB-EC"/>
</dbReference>
<evidence type="ECO:0000256" key="13">
    <source>
        <dbReference type="RuleBase" id="RU363031"/>
    </source>
</evidence>
<dbReference type="GO" id="GO:0008270">
    <property type="term" value="F:zinc ion binding"/>
    <property type="evidence" value="ECO:0007669"/>
    <property type="project" value="UniProtKB-KW"/>
</dbReference>
<name>A0A8T2RN36_CERRI</name>
<proteinExistence type="inferred from homology"/>
<dbReference type="Pfam" id="PF04560">
    <property type="entry name" value="RNA_pol_Rpb2_7"/>
    <property type="match status" value="1"/>
</dbReference>
<evidence type="ECO:0000313" key="20">
    <source>
        <dbReference type="EMBL" id="KAH7297470.1"/>
    </source>
</evidence>
<keyword evidence="4 13" id="KW-0808">Transferase</keyword>
<dbReference type="GO" id="GO:0005634">
    <property type="term" value="C:nucleus"/>
    <property type="evidence" value="ECO:0007669"/>
    <property type="project" value="UniProtKB-SubCell"/>
</dbReference>
<evidence type="ECO:0000259" key="17">
    <source>
        <dbReference type="Pfam" id="PF04563"/>
    </source>
</evidence>
<feature type="domain" description="DNA-directed RNA polymerase I subunit RPA2" evidence="19">
    <location>
        <begin position="589"/>
        <end position="646"/>
    </location>
</feature>
<keyword evidence="6" id="KW-0479">Metal-binding</keyword>
<evidence type="ECO:0000256" key="4">
    <source>
        <dbReference type="ARBA" id="ARBA00022679"/>
    </source>
</evidence>
<dbReference type="Pfam" id="PF00562">
    <property type="entry name" value="RNA_pol_Rpb2_6"/>
    <property type="match status" value="1"/>
</dbReference>
<dbReference type="GO" id="GO:0032549">
    <property type="term" value="F:ribonucleoside binding"/>
    <property type="evidence" value="ECO:0007669"/>
    <property type="project" value="InterPro"/>
</dbReference>
<dbReference type="InterPro" id="IPR007120">
    <property type="entry name" value="DNA-dir_RNAP_su2_dom"/>
</dbReference>
<evidence type="ECO:0000256" key="9">
    <source>
        <dbReference type="ARBA" id="ARBA00023163"/>
    </source>
</evidence>
<keyword evidence="10" id="KW-0539">Nucleus</keyword>
<evidence type="ECO:0000256" key="5">
    <source>
        <dbReference type="ARBA" id="ARBA00022695"/>
    </source>
</evidence>
<dbReference type="GO" id="GO:0003677">
    <property type="term" value="F:DNA binding"/>
    <property type="evidence" value="ECO:0007669"/>
    <property type="project" value="InterPro"/>
</dbReference>
<keyword evidence="7" id="KW-0863">Zinc-finger</keyword>
<feature type="domain" description="RNA polymerase Rpb2" evidence="16">
    <location>
        <begin position="181"/>
        <end position="378"/>
    </location>
</feature>
<evidence type="ECO:0000259" key="15">
    <source>
        <dbReference type="Pfam" id="PF04560"/>
    </source>
</evidence>
<dbReference type="FunFam" id="3.90.1110.10:FF:000007">
    <property type="entry name" value="DNA-directed RNA polymerase subunit beta"/>
    <property type="match status" value="1"/>
</dbReference>
<comment type="subcellular location">
    <subcellularLocation>
        <location evidence="1">Nucleus</location>
    </subcellularLocation>
</comment>
<feature type="domain" description="RNA polymerase beta subunit protrusion" evidence="17">
    <location>
        <begin position="28"/>
        <end position="424"/>
    </location>
</feature>
<evidence type="ECO:0000256" key="11">
    <source>
        <dbReference type="ARBA" id="ARBA00048552"/>
    </source>
</evidence>
<comment type="function">
    <text evidence="13">DNA-dependent RNA polymerase catalyzes the transcription of DNA into RNA using the four ribonucleoside triphosphates as substrates.</text>
</comment>
<dbReference type="Gene3D" id="3.90.1110.10">
    <property type="entry name" value="RNA polymerase Rpb2, domain 2"/>
    <property type="match status" value="1"/>
</dbReference>
<evidence type="ECO:0000256" key="6">
    <source>
        <dbReference type="ARBA" id="ARBA00022723"/>
    </source>
</evidence>
<dbReference type="EMBL" id="CM035431">
    <property type="protein sequence ID" value="KAH7297470.1"/>
    <property type="molecule type" value="Genomic_DNA"/>
</dbReference>
<dbReference type="InterPro" id="IPR037033">
    <property type="entry name" value="DNA-dir_RNAP_su2_hyb_sf"/>
</dbReference>
<dbReference type="Proteomes" id="UP000825935">
    <property type="component" value="Chromosome 26"/>
</dbReference>
<dbReference type="FunFam" id="3.90.1800.10:FF:000004">
    <property type="entry name" value="DNA-directed RNA polymerase subunit beta"/>
    <property type="match status" value="1"/>
</dbReference>
<evidence type="ECO:0000256" key="8">
    <source>
        <dbReference type="ARBA" id="ARBA00022833"/>
    </source>
</evidence>
<evidence type="ECO:0000259" key="18">
    <source>
        <dbReference type="Pfam" id="PF04565"/>
    </source>
</evidence>
<dbReference type="SUPFAM" id="SSF64484">
    <property type="entry name" value="beta and beta-prime subunits of DNA dependent RNA-polymerase"/>
    <property type="match status" value="1"/>
</dbReference>
<comment type="catalytic activity">
    <reaction evidence="11 13">
        <text>RNA(n) + a ribonucleoside 5'-triphosphate = RNA(n+1) + diphosphate</text>
        <dbReference type="Rhea" id="RHEA:21248"/>
        <dbReference type="Rhea" id="RHEA-COMP:14527"/>
        <dbReference type="Rhea" id="RHEA-COMP:17342"/>
        <dbReference type="ChEBI" id="CHEBI:33019"/>
        <dbReference type="ChEBI" id="CHEBI:61557"/>
        <dbReference type="ChEBI" id="CHEBI:140395"/>
        <dbReference type="EC" id="2.7.7.6"/>
    </reaction>
</comment>
<keyword evidence="8" id="KW-0862">Zinc</keyword>
<dbReference type="Gene3D" id="3.90.1100.10">
    <property type="match status" value="2"/>
</dbReference>
<feature type="domain" description="RNA polymerase Rpb2" evidence="15">
    <location>
        <begin position="1079"/>
        <end position="1185"/>
    </location>
</feature>
<gene>
    <name evidence="20" type="ORF">KP509_26G071000</name>
</gene>
<comment type="similarity">
    <text evidence="2 12">Belongs to the RNA polymerase beta chain family.</text>
</comment>
<evidence type="ECO:0000259" key="14">
    <source>
        <dbReference type="Pfam" id="PF00562"/>
    </source>
</evidence>
<organism evidence="20 21">
    <name type="scientific">Ceratopteris richardii</name>
    <name type="common">Triangle waterfern</name>
    <dbReference type="NCBI Taxonomy" id="49495"/>
    <lineage>
        <taxon>Eukaryota</taxon>
        <taxon>Viridiplantae</taxon>
        <taxon>Streptophyta</taxon>
        <taxon>Embryophyta</taxon>
        <taxon>Tracheophyta</taxon>
        <taxon>Polypodiopsida</taxon>
        <taxon>Polypodiidae</taxon>
        <taxon>Polypodiales</taxon>
        <taxon>Pteridineae</taxon>
        <taxon>Pteridaceae</taxon>
        <taxon>Parkerioideae</taxon>
        <taxon>Ceratopteris</taxon>
    </lineage>
</organism>
<accession>A0A8T2RN36</accession>
<sequence>MGLSKVEQRIKQKERVQELGAAAVARRLVKPHIDSFDYFVEHGLQQSALGIRPIELFQSATNCRLRIWIERPSISPPLKDDRDKTQFLDQRLRPLECRQSGITYKGQFSADICYQWNDQAVMRFSTSFGQVPVMVKSSICHLRGADRNKLIACKEEASEAGGYFICNGNERIIRMLLVTKRNHVVAIRRNSYKNRGPAYTDIACLIRCVRPDQSSVTVRVYYMQYGGATLAFSYRRQEFLIPVGIILKALSHTQDREIFELLSSIYDENNSGKRGAVGTQLVVQRAQIILEEVRRVGLFTRLQCLEYIGERFRAILEGVEDQPAAAVGERVIEDHIFVHLETSLDKFHLLIFMLQKLFAVADHTAAPDNVDAIQHQEILLPGHVLTMYAKDRMQDWLGKVRRVLAKELEDKPNEFDLQDVKKVQKLMDKVPSTSIGKRFEYLLNTGNLASKHSLELMQVGSCSESTGYTIVAERLNYLRYISHFRSVHRGAYFQSLRTTTVRKLLPESWGFLCPVHTPDGTPCGLLNHLTVSCEITSDMEANGVLRDYLSMRKEIVSVLSSYGMVSVSPGLAHCAPPSHVPVLLDGRVVGYVEASRIVSVVMGIRLLKVLRSSDIPADLEVAYVPCTFAGPYPGLFLSIGPARMVRPVKQLFGEQSVEMIGPLEQVYMDISCPDGIDNGWEDVSPTHMEISPMAMLSIVAGLTPWSDHNQSPRNMYQCQMGKQTMGFPAQTIQYRADNKLYRLQTPQTPLARTLRHTEYHMDEFPTGTNAIVAVLSYTGYDMEDAMIINKSSMERGLCHGQIYKTETIDLSRLNKKADGFNNKFARHTQLMYHSHAKFLDIDGLPYVGQRLKGDDPYCSVLNTMTGRAKVFKVKNSETAVVDYVAAVGTGPKEPLQKVTIRLRQERNPVIGDKFSSRHGQKGICSQLWPDIDMPFSHVTGMRPDIIINPHAFPSRMTIGMLLESMAAKGGALEGKFVDATPFKYNLSSSSDRDSVAREQKGGTLIDEYGDILRAHGFNYHGTEVMYSGVFGTELVCEIFIGVVYYQRLRHMVSDKFQVRSRGPVNPVTQQPVKGRSAGGGIRFGEMERDSLLAHGAAYLLHDRMHTCSDYHIGSVCSNCGSLIAPMAVSQAKAGHTHLLAVGAKRNKEVCRYCNSGKWIEKVAMPFAFRYLTSELAAMNVKLNLKVSDELRNT</sequence>
<dbReference type="FunFam" id="2.40.270.10:FF:000006">
    <property type="entry name" value="DNA-directed RNA polymerase subunit beta"/>
    <property type="match status" value="1"/>
</dbReference>
<dbReference type="Gene3D" id="2.40.50.150">
    <property type="match status" value="1"/>
</dbReference>
<dbReference type="InterPro" id="IPR009674">
    <property type="entry name" value="Rpa2_dom_4"/>
</dbReference>
<feature type="domain" description="DNA-directed RNA polymerase subunit 2 hybrid-binding" evidence="14">
    <location>
        <begin position="699"/>
        <end position="1076"/>
    </location>
</feature>
<dbReference type="InterPro" id="IPR007121">
    <property type="entry name" value="RNA_pol_bsu_CS"/>
</dbReference>
<evidence type="ECO:0000256" key="3">
    <source>
        <dbReference type="ARBA" id="ARBA00022478"/>
    </source>
</evidence>
<evidence type="ECO:0000256" key="12">
    <source>
        <dbReference type="RuleBase" id="RU000434"/>
    </source>
</evidence>
<evidence type="ECO:0000259" key="16">
    <source>
        <dbReference type="Pfam" id="PF04561"/>
    </source>
</evidence>
<evidence type="ECO:0000259" key="19">
    <source>
        <dbReference type="Pfam" id="PF06883"/>
    </source>
</evidence>
<dbReference type="InterPro" id="IPR037034">
    <property type="entry name" value="RNA_pol_Rpb2_2_sf"/>
</dbReference>
<dbReference type="GO" id="GO:0000428">
    <property type="term" value="C:DNA-directed RNA polymerase complex"/>
    <property type="evidence" value="ECO:0007669"/>
    <property type="project" value="UniProtKB-KW"/>
</dbReference>
<dbReference type="OMA" id="FFGVVHY"/>
<evidence type="ECO:0000313" key="21">
    <source>
        <dbReference type="Proteomes" id="UP000825935"/>
    </source>
</evidence>
<evidence type="ECO:0000256" key="2">
    <source>
        <dbReference type="ARBA" id="ARBA00006835"/>
    </source>
</evidence>
<evidence type="ECO:0000256" key="7">
    <source>
        <dbReference type="ARBA" id="ARBA00022771"/>
    </source>
</evidence>
<evidence type="ECO:0000256" key="10">
    <source>
        <dbReference type="ARBA" id="ARBA00023242"/>
    </source>
</evidence>
<dbReference type="GO" id="GO:0006351">
    <property type="term" value="P:DNA-templated transcription"/>
    <property type="evidence" value="ECO:0007669"/>
    <property type="project" value="InterPro"/>
</dbReference>
<dbReference type="InterPro" id="IPR007642">
    <property type="entry name" value="RNA_pol_Rpb2_2"/>
</dbReference>
<keyword evidence="21" id="KW-1185">Reference proteome</keyword>
<dbReference type="Pfam" id="PF04561">
    <property type="entry name" value="RNA_pol_Rpb2_2"/>
    <property type="match status" value="1"/>
</dbReference>
<dbReference type="FunFam" id="3.90.1100.10:FF:000008">
    <property type="entry name" value="DNA-directed RNA polymerase subunit beta"/>
    <property type="match status" value="1"/>
</dbReference>
<comment type="caution">
    <text evidence="20">The sequence shown here is derived from an EMBL/GenBank/DDBJ whole genome shotgun (WGS) entry which is preliminary data.</text>
</comment>
<dbReference type="InterPro" id="IPR007645">
    <property type="entry name" value="RNA_pol_Rpb2_3"/>
</dbReference>
<dbReference type="Pfam" id="PF06883">
    <property type="entry name" value="RNA_pol_Rpa2_4"/>
    <property type="match status" value="1"/>
</dbReference>
<dbReference type="InterPro" id="IPR015712">
    <property type="entry name" value="DNA-dir_RNA_pol_su2"/>
</dbReference>
<dbReference type="PROSITE" id="PS01166">
    <property type="entry name" value="RNA_POL_BETA"/>
    <property type="match status" value="1"/>
</dbReference>
<dbReference type="InterPro" id="IPR014724">
    <property type="entry name" value="RNA_pol_RPB2_OB-fold"/>
</dbReference>
<dbReference type="InterPro" id="IPR007641">
    <property type="entry name" value="RNA_pol_Rpb2_7"/>
</dbReference>
<dbReference type="InterPro" id="IPR007644">
    <property type="entry name" value="RNA_pol_bsu_protrusion"/>
</dbReference>
<dbReference type="Pfam" id="PF04565">
    <property type="entry name" value="RNA_pol_Rpb2_3"/>
    <property type="match status" value="1"/>
</dbReference>
<dbReference type="Gene3D" id="2.40.270.10">
    <property type="entry name" value="DNA-directed RNA polymerase, subunit 2, domain 6"/>
    <property type="match status" value="1"/>
</dbReference>
<protein>
    <recommendedName>
        <fullName evidence="13">DNA-directed RNA polymerase subunit beta</fullName>
        <ecNumber evidence="13">2.7.7.6</ecNumber>
    </recommendedName>
</protein>
<keyword evidence="5 13" id="KW-0548">Nucleotidyltransferase</keyword>
<dbReference type="AlphaFoldDB" id="A0A8T2RN36"/>
<dbReference type="OrthoDB" id="10248617at2759"/>
<dbReference type="FunFam" id="2.40.270.10:FF:000011">
    <property type="entry name" value="DNA-directed RNA polymerase subunit beta"/>
    <property type="match status" value="1"/>
</dbReference>